<reference evidence="2 3" key="1">
    <citation type="submission" date="2014-10" db="EMBL/GenBank/DDBJ databases">
        <title>Draft genome of the hookworm Ancylostoma caninum.</title>
        <authorList>
            <person name="Mitreva M."/>
        </authorList>
    </citation>
    <scope>NUCLEOTIDE SEQUENCE [LARGE SCALE GENOMIC DNA]</scope>
    <source>
        <strain evidence="2 3">Baltimore</strain>
    </source>
</reference>
<name>A0A368FKN1_ANCCA</name>
<organism evidence="2 3">
    <name type="scientific">Ancylostoma caninum</name>
    <name type="common">Dog hookworm</name>
    <dbReference type="NCBI Taxonomy" id="29170"/>
    <lineage>
        <taxon>Eukaryota</taxon>
        <taxon>Metazoa</taxon>
        <taxon>Ecdysozoa</taxon>
        <taxon>Nematoda</taxon>
        <taxon>Chromadorea</taxon>
        <taxon>Rhabditida</taxon>
        <taxon>Rhabditina</taxon>
        <taxon>Rhabditomorpha</taxon>
        <taxon>Strongyloidea</taxon>
        <taxon>Ancylostomatidae</taxon>
        <taxon>Ancylostomatinae</taxon>
        <taxon>Ancylostoma</taxon>
    </lineage>
</organism>
<evidence type="ECO:0000256" key="1">
    <source>
        <dbReference type="SAM" id="MobiDB-lite"/>
    </source>
</evidence>
<protein>
    <submittedName>
        <fullName evidence="2">Uncharacterized protein</fullName>
    </submittedName>
</protein>
<keyword evidence="3" id="KW-1185">Reference proteome</keyword>
<feature type="region of interest" description="Disordered" evidence="1">
    <location>
        <begin position="1"/>
        <end position="33"/>
    </location>
</feature>
<proteinExistence type="predicted"/>
<feature type="compositionally biased region" description="Polar residues" evidence="1">
    <location>
        <begin position="12"/>
        <end position="31"/>
    </location>
</feature>
<dbReference type="Proteomes" id="UP000252519">
    <property type="component" value="Unassembled WGS sequence"/>
</dbReference>
<comment type="caution">
    <text evidence="2">The sequence shown here is derived from an EMBL/GenBank/DDBJ whole genome shotgun (WGS) entry which is preliminary data.</text>
</comment>
<gene>
    <name evidence="2" type="ORF">ANCCAN_22791</name>
</gene>
<sequence>MPPVTVLPDGRTTATSMPEGSTAGTLGPSQNPETLRTTTETIITITPDSSPETVPQVTWTGSTQETTHSVSIDHTLPTVPSPTQEAVPTTVVTATSELSTVVTDSSTMQPVVTVTPDSTLVTLEPTQGVLTVSPEEGTTHGGLPSMLPSIIVPTGGGATLATFATTTKPKTTLDPYYGMACSKRGEPIWDLICELSKTSIRKD</sequence>
<dbReference type="EMBL" id="JOJR01001306">
    <property type="protein sequence ID" value="RCN31420.1"/>
    <property type="molecule type" value="Genomic_DNA"/>
</dbReference>
<accession>A0A368FKN1</accession>
<dbReference type="AlphaFoldDB" id="A0A368FKN1"/>
<evidence type="ECO:0000313" key="3">
    <source>
        <dbReference type="Proteomes" id="UP000252519"/>
    </source>
</evidence>
<evidence type="ECO:0000313" key="2">
    <source>
        <dbReference type="EMBL" id="RCN31420.1"/>
    </source>
</evidence>